<dbReference type="InterPro" id="IPR036962">
    <property type="entry name" value="Glyco_hydro_3_N_sf"/>
</dbReference>
<dbReference type="Pfam" id="PF00933">
    <property type="entry name" value="Glyco_hydro_3"/>
    <property type="match status" value="1"/>
</dbReference>
<evidence type="ECO:0000256" key="4">
    <source>
        <dbReference type="ARBA" id="ARBA00022801"/>
    </source>
</evidence>
<evidence type="ECO:0000256" key="6">
    <source>
        <dbReference type="SAM" id="SignalP"/>
    </source>
</evidence>
<evidence type="ECO:0000256" key="1">
    <source>
        <dbReference type="ARBA" id="ARBA00001231"/>
    </source>
</evidence>
<feature type="chain" id="PRO_5006916514" description="beta-N-acetylhexosaminidase" evidence="6">
    <location>
        <begin position="22"/>
        <end position="377"/>
    </location>
</feature>
<evidence type="ECO:0000256" key="3">
    <source>
        <dbReference type="ARBA" id="ARBA00012663"/>
    </source>
</evidence>
<dbReference type="SUPFAM" id="SSF51445">
    <property type="entry name" value="(Trans)glycosidases"/>
    <property type="match status" value="1"/>
</dbReference>
<keyword evidence="6" id="KW-0732">Signal</keyword>
<dbReference type="PANTHER" id="PTHR30480:SF13">
    <property type="entry name" value="BETA-HEXOSAMINIDASE"/>
    <property type="match status" value="1"/>
</dbReference>
<feature type="signal peptide" evidence="6">
    <location>
        <begin position="1"/>
        <end position="21"/>
    </location>
</feature>
<organism evidence="8 9">
    <name type="scientific">Legionella oakridgensis</name>
    <dbReference type="NCBI Taxonomy" id="29423"/>
    <lineage>
        <taxon>Bacteria</taxon>
        <taxon>Pseudomonadati</taxon>
        <taxon>Pseudomonadota</taxon>
        <taxon>Gammaproteobacteria</taxon>
        <taxon>Legionellales</taxon>
        <taxon>Legionellaceae</taxon>
        <taxon>Legionella</taxon>
    </lineage>
</organism>
<protein>
    <recommendedName>
        <fullName evidence="3">beta-N-acetylhexosaminidase</fullName>
        <ecNumber evidence="3">3.2.1.52</ecNumber>
    </recommendedName>
</protein>
<evidence type="ECO:0000256" key="5">
    <source>
        <dbReference type="ARBA" id="ARBA00023295"/>
    </source>
</evidence>
<dbReference type="GO" id="GO:0004563">
    <property type="term" value="F:beta-N-acetylhexosaminidase activity"/>
    <property type="evidence" value="ECO:0007669"/>
    <property type="project" value="UniProtKB-EC"/>
</dbReference>
<dbReference type="PATRIC" id="fig|29423.5.peg.392"/>
<dbReference type="Gene3D" id="3.20.20.300">
    <property type="entry name" value="Glycoside hydrolase, family 3, N-terminal domain"/>
    <property type="match status" value="1"/>
</dbReference>
<dbReference type="Proteomes" id="UP000054858">
    <property type="component" value="Unassembled WGS sequence"/>
</dbReference>
<dbReference type="InterPro" id="IPR050226">
    <property type="entry name" value="NagZ_Beta-hexosaminidase"/>
</dbReference>
<evidence type="ECO:0000256" key="2">
    <source>
        <dbReference type="ARBA" id="ARBA00005336"/>
    </source>
</evidence>
<keyword evidence="4 8" id="KW-0378">Hydrolase</keyword>
<feature type="domain" description="Glycoside hydrolase family 3 N-terminal" evidence="7">
    <location>
        <begin position="26"/>
        <end position="371"/>
    </location>
</feature>
<proteinExistence type="inferred from homology"/>
<comment type="catalytic activity">
    <reaction evidence="1">
        <text>Hydrolysis of terminal non-reducing N-acetyl-D-hexosamine residues in N-acetyl-beta-D-hexosaminides.</text>
        <dbReference type="EC" id="3.2.1.52"/>
    </reaction>
</comment>
<dbReference type="EMBL" id="LNYP01000006">
    <property type="protein sequence ID" value="KTD43830.1"/>
    <property type="molecule type" value="Genomic_DNA"/>
</dbReference>
<dbReference type="EC" id="3.2.1.52" evidence="3"/>
<name>A0A0W0XGX7_9GAMM</name>
<reference evidence="8 9" key="1">
    <citation type="submission" date="2015-11" db="EMBL/GenBank/DDBJ databases">
        <title>Genomic analysis of 38 Legionella species identifies large and diverse effector repertoires.</title>
        <authorList>
            <person name="Burstein D."/>
            <person name="Amaro F."/>
            <person name="Zusman T."/>
            <person name="Lifshitz Z."/>
            <person name="Cohen O."/>
            <person name="Gilbert J.A."/>
            <person name="Pupko T."/>
            <person name="Shuman H.A."/>
            <person name="Segal G."/>
        </authorList>
    </citation>
    <scope>NUCLEOTIDE SEQUENCE [LARGE SCALE GENOMIC DNA]</scope>
    <source>
        <strain evidence="8 9">Oak Ridge-10</strain>
    </source>
</reference>
<dbReference type="InterPro" id="IPR017853">
    <property type="entry name" value="GH"/>
</dbReference>
<dbReference type="GO" id="GO:0005975">
    <property type="term" value="P:carbohydrate metabolic process"/>
    <property type="evidence" value="ECO:0007669"/>
    <property type="project" value="InterPro"/>
</dbReference>
<dbReference type="RefSeq" id="WP_035893009.1">
    <property type="nucleotide sequence ID" value="NZ_LCUA01000006.1"/>
</dbReference>
<dbReference type="GO" id="GO:0009254">
    <property type="term" value="P:peptidoglycan turnover"/>
    <property type="evidence" value="ECO:0007669"/>
    <property type="project" value="TreeGrafter"/>
</dbReference>
<accession>A0A0W0XGX7</accession>
<evidence type="ECO:0000313" key="9">
    <source>
        <dbReference type="Proteomes" id="UP000054858"/>
    </source>
</evidence>
<dbReference type="AlphaFoldDB" id="A0A0W0XGX7"/>
<evidence type="ECO:0000313" key="8">
    <source>
        <dbReference type="EMBL" id="KTD43830.1"/>
    </source>
</evidence>
<dbReference type="InterPro" id="IPR001764">
    <property type="entry name" value="Glyco_hydro_3_N"/>
</dbReference>
<comment type="similarity">
    <text evidence="2">Belongs to the glycosyl hydrolase 3 family.</text>
</comment>
<gene>
    <name evidence="8" type="ORF">Loak_0380</name>
</gene>
<evidence type="ECO:0000259" key="7">
    <source>
        <dbReference type="Pfam" id="PF00933"/>
    </source>
</evidence>
<sequence>MNILKKILSLILVTYSSLSFSAGVSLKDKIGQMFIIGFEGKTIETDAPIIKAIEENNIGGVILFDYNLKTERFDKNIESPAQVQTLNQTLQKIAKKANVSQHRDDIPLLISVDYEGGEVNRLRKEYGFPETYPAKAIGQMPIEQAETIARKMAGTLKSSGFNLNFSPVLDLDINPNNPIIGKLKRSFSANPYTVANYAHLFSSQFLNQGIQCAYKHFPGHGSSDGDSHLGFVDVTDTWHEEEIIPYQEQFTQSSHCGMVMTAHLVNRKLDPSGVPATLSYAILTELLRHQLQFDGVIITDDMQMKAIADNYGLEQALTMAINAGADMLIFGNQLSETPQDPTELVDIVMKKIAQGEISEQRIDEAYQHILKFKQTIA</sequence>
<dbReference type="PANTHER" id="PTHR30480">
    <property type="entry name" value="BETA-HEXOSAMINIDASE-RELATED"/>
    <property type="match status" value="1"/>
</dbReference>
<keyword evidence="5" id="KW-0326">Glycosidase</keyword>
<comment type="caution">
    <text evidence="8">The sequence shown here is derived from an EMBL/GenBank/DDBJ whole genome shotgun (WGS) entry which is preliminary data.</text>
</comment>